<feature type="domain" description="RNA polymerase sigma-70 region 2" evidence="1">
    <location>
        <begin position="24"/>
        <end position="90"/>
    </location>
</feature>
<dbReference type="RefSeq" id="WP_120141917.1">
    <property type="nucleotide sequence ID" value="NZ_CP031933.2"/>
</dbReference>
<dbReference type="InterPro" id="IPR014284">
    <property type="entry name" value="RNA_pol_sigma-70_dom"/>
</dbReference>
<gene>
    <name evidence="2" type="ORF">D1B17_02890</name>
</gene>
<organism evidence="2 3">
    <name type="scientific">Companilactobacillus zhachilii</name>
    <dbReference type="NCBI Taxonomy" id="2304606"/>
    <lineage>
        <taxon>Bacteria</taxon>
        <taxon>Bacillati</taxon>
        <taxon>Bacillota</taxon>
        <taxon>Bacilli</taxon>
        <taxon>Lactobacillales</taxon>
        <taxon>Lactobacillaceae</taxon>
        <taxon>Companilactobacillus</taxon>
    </lineage>
</organism>
<proteinExistence type="predicted"/>
<protein>
    <submittedName>
        <fullName evidence="2">Sigma-70 family RNA polymerase sigma factor</fullName>
    </submittedName>
</protein>
<dbReference type="Gene3D" id="1.10.1740.10">
    <property type="match status" value="1"/>
</dbReference>
<sequence>MENSETLWIEQLRDFGDSEALAKLIMKYRPMIDNTIRQYFVSSYDRDDWYQEARIVCHDSCIKFDGSQGSKFGSFFKMKFKHRVIDLVRYSNSAKRKINGMTESLDDIDESHMIMQSPKDSIEYCDHIQQVTLGMTLKELTALQYTLGKFSIEEACDLAKVDRRSLLIITYRCKKMIKKKSDNLVYE</sequence>
<dbReference type="SUPFAM" id="SSF88946">
    <property type="entry name" value="Sigma2 domain of RNA polymerase sigma factors"/>
    <property type="match status" value="1"/>
</dbReference>
<dbReference type="GO" id="GO:0006352">
    <property type="term" value="P:DNA-templated transcription initiation"/>
    <property type="evidence" value="ECO:0007669"/>
    <property type="project" value="InterPro"/>
</dbReference>
<dbReference type="InterPro" id="IPR013325">
    <property type="entry name" value="RNA_pol_sigma_r2"/>
</dbReference>
<reference evidence="3" key="1">
    <citation type="submission" date="2018-08" db="EMBL/GenBank/DDBJ databases">
        <title>Genome of Lactobacillus sp. HBUAS52074.</title>
        <authorList>
            <person name="Guo Z."/>
            <person name="Zhang Z.D."/>
        </authorList>
    </citation>
    <scope>NUCLEOTIDE SEQUENCE [LARGE SCALE GENOMIC DNA]</scope>
    <source>
        <strain evidence="3">HBUAS52074</strain>
    </source>
</reference>
<dbReference type="InterPro" id="IPR007627">
    <property type="entry name" value="RNA_pol_sigma70_r2"/>
</dbReference>
<dbReference type="OrthoDB" id="1767844at2"/>
<evidence type="ECO:0000259" key="1">
    <source>
        <dbReference type="Pfam" id="PF04542"/>
    </source>
</evidence>
<evidence type="ECO:0000313" key="3">
    <source>
        <dbReference type="Proteomes" id="UP000267208"/>
    </source>
</evidence>
<dbReference type="EMBL" id="CP031933">
    <property type="protein sequence ID" value="AYE37662.1"/>
    <property type="molecule type" value="Genomic_DNA"/>
</dbReference>
<dbReference type="GO" id="GO:0003700">
    <property type="term" value="F:DNA-binding transcription factor activity"/>
    <property type="evidence" value="ECO:0007669"/>
    <property type="project" value="InterPro"/>
</dbReference>
<dbReference type="AlphaFoldDB" id="A0A386PQT1"/>
<dbReference type="KEGG" id="lzh:D1B17_02890"/>
<accession>A0A386PQT1</accession>
<dbReference type="Proteomes" id="UP000267208">
    <property type="component" value="Chromosome"/>
</dbReference>
<name>A0A386PQT1_9LACO</name>
<keyword evidence="3" id="KW-1185">Reference proteome</keyword>
<evidence type="ECO:0000313" key="2">
    <source>
        <dbReference type="EMBL" id="AYE37662.1"/>
    </source>
</evidence>
<dbReference type="Pfam" id="PF04542">
    <property type="entry name" value="Sigma70_r2"/>
    <property type="match status" value="1"/>
</dbReference>
<dbReference type="NCBIfam" id="TIGR02937">
    <property type="entry name" value="sigma70-ECF"/>
    <property type="match status" value="1"/>
</dbReference>